<sequence length="267" mass="30725">MVPKLLRSSNAGDEMKLSNKSIEALKGHQRYQKKEQEQLHTFVTPGEDKWDSRRRSPRPLMFQEQSSGHAKFCPTPGDPRGASKQLVIQKFRKQSLGPSHSSPPSSGHLVPIHVCDCNSFLHHNNLPRTFNFHGFRHFILLPNDLHPPIRLLGPITRPRREVLRKFRKQSLGLSHASPPSLGRLVPVQICDYKSFLHHNKLPRTFHFHGFKNFLLLPNDLHPPIQLLGPVPRLRRDVFFLREGFSHWYGRDTRAGGQKETLGEDVPR</sequence>
<dbReference type="HOGENOM" id="CLU_1043297_0_0_1"/>
<protein>
    <submittedName>
        <fullName evidence="2">Uncharacterized protein</fullName>
    </submittedName>
</protein>
<feature type="region of interest" description="Disordered" evidence="1">
    <location>
        <begin position="27"/>
        <end position="81"/>
    </location>
</feature>
<evidence type="ECO:0000256" key="1">
    <source>
        <dbReference type="SAM" id="MobiDB-lite"/>
    </source>
</evidence>
<proteinExistence type="predicted"/>
<gene>
    <name evidence="2" type="ORF">AMTR_s00117p00043370</name>
</gene>
<evidence type="ECO:0000313" key="3">
    <source>
        <dbReference type="Proteomes" id="UP000017836"/>
    </source>
</evidence>
<dbReference type="AlphaFoldDB" id="W1NSV1"/>
<keyword evidence="3" id="KW-1185">Reference proteome</keyword>
<dbReference type="Proteomes" id="UP000017836">
    <property type="component" value="Unassembled WGS sequence"/>
</dbReference>
<reference evidence="3" key="1">
    <citation type="journal article" date="2013" name="Science">
        <title>The Amborella genome and the evolution of flowering plants.</title>
        <authorList>
            <consortium name="Amborella Genome Project"/>
        </authorList>
    </citation>
    <scope>NUCLEOTIDE SEQUENCE [LARGE SCALE GENOMIC DNA]</scope>
</reference>
<name>W1NSV1_AMBTC</name>
<accession>W1NSV1</accession>
<dbReference type="Gramene" id="ERM97940">
    <property type="protein sequence ID" value="ERM97940"/>
    <property type="gene ID" value="AMTR_s00117p00043370"/>
</dbReference>
<organism evidence="2 3">
    <name type="scientific">Amborella trichopoda</name>
    <dbReference type="NCBI Taxonomy" id="13333"/>
    <lineage>
        <taxon>Eukaryota</taxon>
        <taxon>Viridiplantae</taxon>
        <taxon>Streptophyta</taxon>
        <taxon>Embryophyta</taxon>
        <taxon>Tracheophyta</taxon>
        <taxon>Spermatophyta</taxon>
        <taxon>Magnoliopsida</taxon>
        <taxon>Amborellales</taxon>
        <taxon>Amborellaceae</taxon>
        <taxon>Amborella</taxon>
    </lineage>
</organism>
<evidence type="ECO:0000313" key="2">
    <source>
        <dbReference type="EMBL" id="ERM97940.1"/>
    </source>
</evidence>
<dbReference type="EMBL" id="KI395608">
    <property type="protein sequence ID" value="ERM97940.1"/>
    <property type="molecule type" value="Genomic_DNA"/>
</dbReference>